<dbReference type="RefSeq" id="WP_191123972.1">
    <property type="nucleotide sequence ID" value="NZ_JACXWY010000004.1"/>
</dbReference>
<keyword evidence="11" id="KW-1185">Reference proteome</keyword>
<keyword evidence="5 8" id="KW-1133">Transmembrane helix</keyword>
<feature type="transmembrane region" description="Helical" evidence="8">
    <location>
        <begin position="282"/>
        <end position="307"/>
    </location>
</feature>
<feature type="transmembrane region" description="Helical" evidence="8">
    <location>
        <begin position="192"/>
        <end position="213"/>
    </location>
</feature>
<evidence type="ECO:0000256" key="4">
    <source>
        <dbReference type="ARBA" id="ARBA00022692"/>
    </source>
</evidence>
<feature type="transmembrane region" description="Helical" evidence="8">
    <location>
        <begin position="143"/>
        <end position="165"/>
    </location>
</feature>
<comment type="caution">
    <text evidence="10">The sequence shown here is derived from an EMBL/GenBank/DDBJ whole genome shotgun (WGS) entry which is preliminary data.</text>
</comment>
<comment type="subcellular location">
    <subcellularLocation>
        <location evidence="1 7">Cell inner membrane</location>
        <topology evidence="1 7">Multi-pass membrane protein</topology>
    </subcellularLocation>
</comment>
<dbReference type="PANTHER" id="PTHR33362">
    <property type="entry name" value="SIALIC ACID TRAP TRANSPORTER PERMEASE PROTEIN SIAT-RELATED"/>
    <property type="match status" value="1"/>
</dbReference>
<evidence type="ECO:0000256" key="3">
    <source>
        <dbReference type="ARBA" id="ARBA00022519"/>
    </source>
</evidence>
<feature type="transmembrane region" description="Helical" evidence="8">
    <location>
        <begin position="65"/>
        <end position="82"/>
    </location>
</feature>
<keyword evidence="7" id="KW-0813">Transport</keyword>
<keyword evidence="4 8" id="KW-0812">Transmembrane</keyword>
<organism evidence="10 11">
    <name type="scientific">Bosea spartocytisi</name>
    <dbReference type="NCBI Taxonomy" id="2773451"/>
    <lineage>
        <taxon>Bacteria</taxon>
        <taxon>Pseudomonadati</taxon>
        <taxon>Pseudomonadota</taxon>
        <taxon>Alphaproteobacteria</taxon>
        <taxon>Hyphomicrobiales</taxon>
        <taxon>Boseaceae</taxon>
        <taxon>Bosea</taxon>
    </lineage>
</organism>
<dbReference type="EMBL" id="JACXWY010000004">
    <property type="protein sequence ID" value="MBD3845849.1"/>
    <property type="molecule type" value="Genomic_DNA"/>
</dbReference>
<evidence type="ECO:0000259" key="9">
    <source>
        <dbReference type="Pfam" id="PF06808"/>
    </source>
</evidence>
<dbReference type="GO" id="GO:0022857">
    <property type="term" value="F:transmembrane transporter activity"/>
    <property type="evidence" value="ECO:0007669"/>
    <property type="project" value="UniProtKB-UniRule"/>
</dbReference>
<keyword evidence="6 8" id="KW-0472">Membrane</keyword>
<keyword evidence="2" id="KW-1003">Cell membrane</keyword>
<keyword evidence="3 7" id="KW-0997">Cell inner membrane</keyword>
<evidence type="ECO:0000313" key="10">
    <source>
        <dbReference type="EMBL" id="MBD3845849.1"/>
    </source>
</evidence>
<feature type="domain" description="TRAP C4-dicarboxylate transport system permease DctM subunit" evidence="9">
    <location>
        <begin position="15"/>
        <end position="431"/>
    </location>
</feature>
<protein>
    <submittedName>
        <fullName evidence="10">TRAP transporter large permease subunit</fullName>
    </submittedName>
</protein>
<dbReference type="GO" id="GO:0005886">
    <property type="term" value="C:plasma membrane"/>
    <property type="evidence" value="ECO:0007669"/>
    <property type="project" value="UniProtKB-SubCell"/>
</dbReference>
<gene>
    <name evidence="10" type="ORF">IED13_09080</name>
</gene>
<name>A0A927HZ32_9HYPH</name>
<dbReference type="AlphaFoldDB" id="A0A927HZ32"/>
<reference evidence="10" key="1">
    <citation type="submission" date="2020-09" db="EMBL/GenBank/DDBJ databases">
        <title>Bosea spartocytisi sp. nov. a root nodule endophyte of Spartocytisus supranubius in the high mountain ecosystem fo the Teide National Park (Canary Islands, Spain).</title>
        <authorList>
            <person name="Pulido-Suarez L."/>
            <person name="Peix A."/>
            <person name="Igual J.M."/>
            <person name="Socas-Perez N."/>
            <person name="Velazquez E."/>
            <person name="Flores-Felix J.D."/>
            <person name="Leon-Barrios M."/>
        </authorList>
    </citation>
    <scope>NUCLEOTIDE SEQUENCE</scope>
    <source>
        <strain evidence="10">SSUT16</strain>
    </source>
</reference>
<evidence type="ECO:0000256" key="7">
    <source>
        <dbReference type="RuleBase" id="RU369079"/>
    </source>
</evidence>
<feature type="transmembrane region" description="Helical" evidence="8">
    <location>
        <begin position="225"/>
        <end position="244"/>
    </location>
</feature>
<proteinExistence type="predicted"/>
<feature type="transmembrane region" description="Helical" evidence="8">
    <location>
        <begin position="102"/>
        <end position="123"/>
    </location>
</feature>
<dbReference type="Pfam" id="PF06808">
    <property type="entry name" value="DctM"/>
    <property type="match status" value="1"/>
</dbReference>
<sequence>MNQWIGLAMLAGVALGAIATGLPVWGVLIGLATIGAAASTVLDPSSAALFAALPSRLVGLLESDLLQALPLFVFMGALLNRLPLARILFRAGLRPFGGARGATLALGAILGPMNGSVSANAIALTRAIEPALAEHEVTPAESVALLTVASTLGVLVPPSLVLILLGDAMMTAHTIALNATGRVDRIVNTQDVFRGAMLPAGLFLAACLALAFLRREPGKRLPAPTLKEALLALVTVGFIGGLLLGVALGYFYAVEAAAMGAVGLLGAGLLSRRLDGATLKAVLDDTLAMTGALMALLVAATTFTLVFRVLGSDRLVASWMEAVPGGPLGILCAGLILIFIAAFVLDAFEIIFVLVPILLPPILMRVEDAQWVAVLTLLVLQTSFLLPPLGYALTMTRAASSRRAPLRAAMASLAPFILVQLFVTAAVVCWPRLAHLGQPPAAAVAAPSEADAARRLHDITPPADLLEIAPPKF</sequence>
<dbReference type="PANTHER" id="PTHR33362:SF7">
    <property type="entry name" value="SLL1103 PROTEIN"/>
    <property type="match status" value="1"/>
</dbReference>
<accession>A0A927HZ32</accession>
<feature type="transmembrane region" description="Helical" evidence="8">
    <location>
        <begin position="371"/>
        <end position="389"/>
    </location>
</feature>
<evidence type="ECO:0000256" key="8">
    <source>
        <dbReference type="SAM" id="Phobius"/>
    </source>
</evidence>
<dbReference type="InterPro" id="IPR010656">
    <property type="entry name" value="DctM"/>
</dbReference>
<evidence type="ECO:0000313" key="11">
    <source>
        <dbReference type="Proteomes" id="UP000619295"/>
    </source>
</evidence>
<comment type="function">
    <text evidence="7">Part of the tripartite ATP-independent periplasmic (TRAP) transport system.</text>
</comment>
<evidence type="ECO:0000256" key="6">
    <source>
        <dbReference type="ARBA" id="ARBA00023136"/>
    </source>
</evidence>
<evidence type="ECO:0000256" key="2">
    <source>
        <dbReference type="ARBA" id="ARBA00022475"/>
    </source>
</evidence>
<feature type="transmembrane region" description="Helical" evidence="8">
    <location>
        <begin position="409"/>
        <end position="430"/>
    </location>
</feature>
<feature type="transmembrane region" description="Helical" evidence="8">
    <location>
        <begin position="250"/>
        <end position="270"/>
    </location>
</feature>
<evidence type="ECO:0000256" key="1">
    <source>
        <dbReference type="ARBA" id="ARBA00004429"/>
    </source>
</evidence>
<dbReference type="InterPro" id="IPR004681">
    <property type="entry name" value="TRAP_DctM"/>
</dbReference>
<feature type="transmembrane region" description="Helical" evidence="8">
    <location>
        <begin position="327"/>
        <end position="359"/>
    </location>
</feature>
<dbReference type="Proteomes" id="UP000619295">
    <property type="component" value="Unassembled WGS sequence"/>
</dbReference>
<evidence type="ECO:0000256" key="5">
    <source>
        <dbReference type="ARBA" id="ARBA00022989"/>
    </source>
</evidence>